<gene>
    <name evidence="1" type="ORF">HMPREF1129_0334</name>
</gene>
<dbReference type="Pfam" id="PF03995">
    <property type="entry name" value="Inhibitor_I36"/>
    <property type="match status" value="1"/>
</dbReference>
<dbReference type="Proteomes" id="UP000007814">
    <property type="component" value="Unassembled WGS sequence"/>
</dbReference>
<reference evidence="1 2" key="1">
    <citation type="submission" date="2012-07" db="EMBL/GenBank/DDBJ databases">
        <authorList>
            <person name="Durkin A.S."/>
            <person name="McCorrison J."/>
            <person name="Torralba M."/>
            <person name="Gillis M."/>
            <person name="Methe B."/>
            <person name="Sutton G."/>
            <person name="Nelson K.E."/>
        </authorList>
    </citation>
    <scope>NUCLEOTIDE SEQUENCE [LARGE SCALE GENOMIC DNA]</scope>
    <source>
        <strain evidence="2">ATCC 12104 / DSM 43013 / CCUG 2238 / JCM 8349 / NCTC 10301 / Howell 279</strain>
    </source>
</reference>
<dbReference type="eggNOG" id="ENOG50336DU">
    <property type="taxonomic scope" value="Bacteria"/>
</dbReference>
<evidence type="ECO:0000313" key="1">
    <source>
        <dbReference type="EMBL" id="EJN85560.1"/>
    </source>
</evidence>
<dbReference type="AlphaFoldDB" id="J2ZSK4"/>
<proteinExistence type="predicted"/>
<accession>J2ZSK4</accession>
<comment type="caution">
    <text evidence="1">The sequence shown here is derived from an EMBL/GenBank/DDBJ whole genome shotgun (WGS) entry which is preliminary data.</text>
</comment>
<evidence type="ECO:0000313" key="2">
    <source>
        <dbReference type="Proteomes" id="UP000007814"/>
    </source>
</evidence>
<name>J2ZSK4_ACTNH</name>
<organism evidence="1 2">
    <name type="scientific">Actinomyces naeslundii (strain ATCC 12104 / DSM 43013 / CCUG 2238 / JCM 8349 / NCTC 10301 / Howell 279)</name>
    <dbReference type="NCBI Taxonomy" id="1115803"/>
    <lineage>
        <taxon>Bacteria</taxon>
        <taxon>Bacillati</taxon>
        <taxon>Actinomycetota</taxon>
        <taxon>Actinomycetes</taxon>
        <taxon>Actinomycetales</taxon>
        <taxon>Actinomycetaceae</taxon>
        <taxon>Actinomyces</taxon>
    </lineage>
</organism>
<sequence length="65" mass="7177">MKNNVASVWNRTGQSVTIYYNSNYSGPSQTIPDGEPVNLRPDLKNENASHKIDNVKLCVNGNCPL</sequence>
<dbReference type="EMBL" id="ALJK01000058">
    <property type="protein sequence ID" value="EJN85560.1"/>
    <property type="molecule type" value="Genomic_DNA"/>
</dbReference>
<protein>
    <submittedName>
        <fullName evidence="1">Peptidase inhibitor family I36 domain protein</fullName>
    </submittedName>
</protein>
<dbReference type="Gene3D" id="2.60.20.10">
    <property type="entry name" value="Crystallins"/>
    <property type="match status" value="1"/>
</dbReference>